<dbReference type="Pfam" id="PF00664">
    <property type="entry name" value="ABC_membrane"/>
    <property type="match status" value="1"/>
</dbReference>
<feature type="transmembrane region" description="Helical" evidence="7">
    <location>
        <begin position="272"/>
        <end position="294"/>
    </location>
</feature>
<dbReference type="Pfam" id="PF00005">
    <property type="entry name" value="ABC_tran"/>
    <property type="match status" value="1"/>
</dbReference>
<dbReference type="CDD" id="cd18575">
    <property type="entry name" value="ABC_6TM_bac_exporter_ABCB8_10_like"/>
    <property type="match status" value="1"/>
</dbReference>
<evidence type="ECO:0000256" key="1">
    <source>
        <dbReference type="ARBA" id="ARBA00004651"/>
    </source>
</evidence>
<feature type="transmembrane region" description="Helical" evidence="7">
    <location>
        <begin position="94"/>
        <end position="115"/>
    </location>
</feature>
<comment type="caution">
    <text evidence="10">The sequence shown here is derived from an EMBL/GenBank/DDBJ whole genome shotgun (WGS) entry which is preliminary data.</text>
</comment>
<accession>A0ABQ4PUX8</accession>
<keyword evidence="11" id="KW-1185">Reference proteome</keyword>
<dbReference type="InterPro" id="IPR003593">
    <property type="entry name" value="AAA+_ATPase"/>
</dbReference>
<dbReference type="InterPro" id="IPR036640">
    <property type="entry name" value="ABC1_TM_sf"/>
</dbReference>
<feature type="transmembrane region" description="Helical" evidence="7">
    <location>
        <begin position="52"/>
        <end position="74"/>
    </location>
</feature>
<evidence type="ECO:0000256" key="4">
    <source>
        <dbReference type="ARBA" id="ARBA00022840"/>
    </source>
</evidence>
<feature type="domain" description="ABC transporter" evidence="8">
    <location>
        <begin position="372"/>
        <end position="608"/>
    </location>
</feature>
<comment type="subcellular location">
    <subcellularLocation>
        <location evidence="1">Cell membrane</location>
        <topology evidence="1">Multi-pass membrane protein</topology>
    </subcellularLocation>
</comment>
<dbReference type="SUPFAM" id="SSF52540">
    <property type="entry name" value="P-loop containing nucleoside triphosphate hydrolases"/>
    <property type="match status" value="1"/>
</dbReference>
<dbReference type="InterPro" id="IPR039421">
    <property type="entry name" value="Type_1_exporter"/>
</dbReference>
<feature type="transmembrane region" description="Helical" evidence="7">
    <location>
        <begin position="194"/>
        <end position="212"/>
    </location>
</feature>
<dbReference type="PANTHER" id="PTHR43394">
    <property type="entry name" value="ATP-DEPENDENT PERMEASE MDL1, MITOCHONDRIAL"/>
    <property type="match status" value="1"/>
</dbReference>
<dbReference type="Gene3D" id="3.40.50.300">
    <property type="entry name" value="P-loop containing nucleotide triphosphate hydrolases"/>
    <property type="match status" value="1"/>
</dbReference>
<dbReference type="PROSITE" id="PS50893">
    <property type="entry name" value="ABC_TRANSPORTER_2"/>
    <property type="match status" value="1"/>
</dbReference>
<gene>
    <name evidence="10" type="ORF">PsB1_0894</name>
</gene>
<evidence type="ECO:0000256" key="3">
    <source>
        <dbReference type="ARBA" id="ARBA00022741"/>
    </source>
</evidence>
<feature type="transmembrane region" description="Helical" evidence="7">
    <location>
        <begin position="314"/>
        <end position="335"/>
    </location>
</feature>
<dbReference type="InterPro" id="IPR011527">
    <property type="entry name" value="ABC1_TM_dom"/>
</dbReference>
<keyword evidence="2 7" id="KW-0812">Transmembrane</keyword>
<dbReference type="PANTHER" id="PTHR43394:SF1">
    <property type="entry name" value="ATP-BINDING CASSETTE SUB-FAMILY B MEMBER 10, MITOCHONDRIAL"/>
    <property type="match status" value="1"/>
</dbReference>
<dbReference type="SMART" id="SM00382">
    <property type="entry name" value="AAA"/>
    <property type="match status" value="1"/>
</dbReference>
<keyword evidence="6 7" id="KW-0472">Membrane</keyword>
<dbReference type="RefSeq" id="WP_284359373.1">
    <property type="nucleotide sequence ID" value="NZ_BPFZ01000004.1"/>
</dbReference>
<dbReference type="PROSITE" id="PS00211">
    <property type="entry name" value="ABC_TRANSPORTER_1"/>
    <property type="match status" value="1"/>
</dbReference>
<sequence length="616" mass="66615">MTDTAANRVSPDRPSRGALQAELIAEAATKRGRSSDLRPLLRLIPYIQRRPIDVAAAAIFLILAAAATLALPVAARALVDRGFATATPEAVNQWFLLLVGVALSMAIFAASRFYFVTKLGERVVADLRADVYDRLIGLSPSYFARVRTGEALSRLTVDATLIDSLVGSSASIAIRNLVMLAGGLSMMVVTSFKLTLMVLLIIPLVLVPLFTIGRRVRNLSTSAQDRIAEAAAEASESLDAIETVQAFGRVDYVRGRFRQAIEISFTAARRRIAARSVMTALAISIVFSGISFVLWEGTRSVLEGNMTPGALTQFVILSLLAGSGVGALAEVWGDIQKAAGATQRLSEILDEVPDIAAPLQPKCFPTESLGWVRFKDVTFAYPSDSDRNALIGVSFEVRPGQTVAIVGPSGAGKSTLFRLLLRYYDPSSGVITLDSVDARDLGPDSWRDRFAYVSQNPDLFTGTAMDNILFGNPYATPKMAQEAARRAEAEPFILSRLGGYDQAIGDRGRALSGGERQRLAIARALVRDAPILLLDEATSALDAENERLVQKAFDEAMTNRTTLVIAHRLATVQRADWIIVLDKGQVVEQGTHYDLVAKGGLYAHLAKLQFEPQMFA</sequence>
<feature type="domain" description="ABC transmembrane type-1" evidence="9">
    <location>
        <begin position="55"/>
        <end position="337"/>
    </location>
</feature>
<keyword evidence="5 7" id="KW-1133">Transmembrane helix</keyword>
<dbReference type="InterPro" id="IPR017871">
    <property type="entry name" value="ABC_transporter-like_CS"/>
</dbReference>
<dbReference type="Proteomes" id="UP001161064">
    <property type="component" value="Unassembled WGS sequence"/>
</dbReference>
<dbReference type="InterPro" id="IPR027417">
    <property type="entry name" value="P-loop_NTPase"/>
</dbReference>
<evidence type="ECO:0000313" key="11">
    <source>
        <dbReference type="Proteomes" id="UP001161064"/>
    </source>
</evidence>
<dbReference type="EMBL" id="BPFZ01000004">
    <property type="protein sequence ID" value="GIU66740.1"/>
    <property type="molecule type" value="Genomic_DNA"/>
</dbReference>
<dbReference type="SUPFAM" id="SSF90123">
    <property type="entry name" value="ABC transporter transmembrane region"/>
    <property type="match status" value="1"/>
</dbReference>
<evidence type="ECO:0000256" key="7">
    <source>
        <dbReference type="SAM" id="Phobius"/>
    </source>
</evidence>
<dbReference type="GO" id="GO:0005524">
    <property type="term" value="F:ATP binding"/>
    <property type="evidence" value="ECO:0007669"/>
    <property type="project" value="UniProtKB-KW"/>
</dbReference>
<reference evidence="10" key="1">
    <citation type="submission" date="2021-05" db="EMBL/GenBank/DDBJ databases">
        <authorList>
            <person name="Tanabe Y."/>
        </authorList>
    </citation>
    <scope>NUCLEOTIDE SEQUENCE</scope>
    <source>
        <strain evidence="10">BOTRYCO-1</strain>
    </source>
</reference>
<keyword evidence="3" id="KW-0547">Nucleotide-binding</keyword>
<evidence type="ECO:0000256" key="2">
    <source>
        <dbReference type="ARBA" id="ARBA00022692"/>
    </source>
</evidence>
<proteinExistence type="predicted"/>
<evidence type="ECO:0000256" key="5">
    <source>
        <dbReference type="ARBA" id="ARBA00022989"/>
    </source>
</evidence>
<reference evidence="10" key="2">
    <citation type="journal article" date="2023" name="ISME Commun">
        <title>Characterization of a bloom-associated alphaproteobacterial lineage, 'Candidatus Phycosocius': insights into freshwater algal-bacterial interactions.</title>
        <authorList>
            <person name="Tanabe Y."/>
            <person name="Yamaguchi H."/>
            <person name="Yoshida M."/>
            <person name="Kai A."/>
            <person name="Okazaki Y."/>
        </authorList>
    </citation>
    <scope>NUCLEOTIDE SEQUENCE</scope>
    <source>
        <strain evidence="10">BOTRYCO-1</strain>
    </source>
</reference>
<protein>
    <submittedName>
        <fullName evidence="10">ABC transporter ATP-binding protein</fullName>
    </submittedName>
</protein>
<keyword evidence="4 10" id="KW-0067">ATP-binding</keyword>
<evidence type="ECO:0000259" key="8">
    <source>
        <dbReference type="PROSITE" id="PS50893"/>
    </source>
</evidence>
<evidence type="ECO:0000259" key="9">
    <source>
        <dbReference type="PROSITE" id="PS50929"/>
    </source>
</evidence>
<evidence type="ECO:0000313" key="10">
    <source>
        <dbReference type="EMBL" id="GIU66740.1"/>
    </source>
</evidence>
<dbReference type="InterPro" id="IPR003439">
    <property type="entry name" value="ABC_transporter-like_ATP-bd"/>
</dbReference>
<dbReference type="Gene3D" id="1.20.1560.10">
    <property type="entry name" value="ABC transporter type 1, transmembrane domain"/>
    <property type="match status" value="1"/>
</dbReference>
<organism evidence="10 11">
    <name type="scientific">Candidatus Phycosocius spiralis</name>
    <dbReference type="NCBI Taxonomy" id="2815099"/>
    <lineage>
        <taxon>Bacteria</taxon>
        <taxon>Pseudomonadati</taxon>
        <taxon>Pseudomonadota</taxon>
        <taxon>Alphaproteobacteria</taxon>
        <taxon>Caulobacterales</taxon>
        <taxon>Caulobacterales incertae sedis</taxon>
        <taxon>Candidatus Phycosocius</taxon>
    </lineage>
</organism>
<name>A0ABQ4PUX8_9PROT</name>
<dbReference type="PROSITE" id="PS50929">
    <property type="entry name" value="ABC_TM1F"/>
    <property type="match status" value="1"/>
</dbReference>
<evidence type="ECO:0000256" key="6">
    <source>
        <dbReference type="ARBA" id="ARBA00023136"/>
    </source>
</evidence>